<dbReference type="OMA" id="PNHSIDA"/>
<dbReference type="Proteomes" id="UP000887568">
    <property type="component" value="Unplaced"/>
</dbReference>
<dbReference type="InterPro" id="IPR017970">
    <property type="entry name" value="Homeobox_CS"/>
</dbReference>
<evidence type="ECO:0000256" key="7">
    <source>
        <dbReference type="ARBA" id="ARBA00023242"/>
    </source>
</evidence>
<evidence type="ECO:0000256" key="2">
    <source>
        <dbReference type="ARBA" id="ARBA00006503"/>
    </source>
</evidence>
<feature type="domain" description="OAR" evidence="12">
    <location>
        <begin position="392"/>
        <end position="405"/>
    </location>
</feature>
<dbReference type="RefSeq" id="XP_038078099.1">
    <property type="nucleotide sequence ID" value="XM_038222171.1"/>
</dbReference>
<evidence type="ECO:0000256" key="6">
    <source>
        <dbReference type="ARBA" id="ARBA00023163"/>
    </source>
</evidence>
<dbReference type="SMART" id="SM00389">
    <property type="entry name" value="HOX"/>
    <property type="match status" value="1"/>
</dbReference>
<keyword evidence="4 8" id="KW-0238">DNA-binding</keyword>
<dbReference type="PROSITE" id="PS00027">
    <property type="entry name" value="HOMEOBOX_1"/>
    <property type="match status" value="1"/>
</dbReference>
<feature type="DNA-binding region" description="Homeobox" evidence="8">
    <location>
        <begin position="215"/>
        <end position="274"/>
    </location>
</feature>
<dbReference type="GO" id="GO:0000981">
    <property type="term" value="F:DNA-binding transcription factor activity, RNA polymerase II-specific"/>
    <property type="evidence" value="ECO:0007669"/>
    <property type="project" value="InterPro"/>
</dbReference>
<dbReference type="InterPro" id="IPR001356">
    <property type="entry name" value="HD"/>
</dbReference>
<evidence type="ECO:0000313" key="13">
    <source>
        <dbReference type="EnsemblMetazoa" id="XP_038078099.1"/>
    </source>
</evidence>
<dbReference type="Pfam" id="PF00046">
    <property type="entry name" value="Homeodomain"/>
    <property type="match status" value="1"/>
</dbReference>
<dbReference type="PANTHER" id="PTHR46271:SF4">
    <property type="entry name" value="HOMEOBOX PROTEIN, PUTATIVE-RELATED"/>
    <property type="match status" value="1"/>
</dbReference>
<dbReference type="GeneID" id="119745654"/>
<proteinExistence type="inferred from homology"/>
<evidence type="ECO:0000256" key="9">
    <source>
        <dbReference type="RuleBase" id="RU000682"/>
    </source>
</evidence>
<evidence type="ECO:0000256" key="4">
    <source>
        <dbReference type="ARBA" id="ARBA00023125"/>
    </source>
</evidence>
<sequence>MLSGLELCVCPATAAGSSDHVTAAPLKGMMEQQYRGASAPCPLDFPVVSHHQAVHHLAMNTQARYQQPPKPNHSIDAILGIQREAEADKHRTVLGPLHHHLPPSPTHRARSTSPTVAPCTPPPDNHVDGKEEETAFLEGFKSNKNGFAHKNSTRQATDSISQPRASAQHQSCGESTALGSTSDSAVELDEGTPDSPGSPGGADLGEDGPDGKKKHRRNRTTFTTYQLHELERAFEKSHYPDVYSREELALKVNLPEVRVQVWFQNRRAKWRRQEKMESSAIKMQEQAISSLHRSTSGLNTKLPLDPWLTPPMSNAAAPASFPSLQGILAHGHHQLSPLGSAGGGRGHLCGLGPISFPLLPPTSSSFSLLSPTLGGPGRQGVGLLETGDVRHSSIAALRLKAQEHLDTMIRAPVYSGQSSPTSD</sequence>
<dbReference type="InterPro" id="IPR043562">
    <property type="entry name" value="RAX/RAX2"/>
</dbReference>
<dbReference type="EnsemblMetazoa" id="XM_038222171.1">
    <property type="protein sequence ID" value="XP_038078099.1"/>
    <property type="gene ID" value="LOC119745654"/>
</dbReference>
<dbReference type="Gene3D" id="1.10.10.60">
    <property type="entry name" value="Homeodomain-like"/>
    <property type="match status" value="1"/>
</dbReference>
<feature type="compositionally biased region" description="Polar residues" evidence="10">
    <location>
        <begin position="153"/>
        <end position="184"/>
    </location>
</feature>
<dbReference type="PANTHER" id="PTHR46271">
    <property type="entry name" value="HOMEOBOX PROTEIN, PUTATIVE-RELATED"/>
    <property type="match status" value="1"/>
</dbReference>
<evidence type="ECO:0000313" key="14">
    <source>
        <dbReference type="Proteomes" id="UP000887568"/>
    </source>
</evidence>
<keyword evidence="5 8" id="KW-0371">Homeobox</keyword>
<evidence type="ECO:0000256" key="3">
    <source>
        <dbReference type="ARBA" id="ARBA00023015"/>
    </source>
</evidence>
<dbReference type="GO" id="GO:0005634">
    <property type="term" value="C:nucleus"/>
    <property type="evidence" value="ECO:0007669"/>
    <property type="project" value="UniProtKB-SubCell"/>
</dbReference>
<protein>
    <recommendedName>
        <fullName evidence="15">Retinal homeobox protein Rx</fullName>
    </recommendedName>
</protein>
<comment type="subcellular location">
    <subcellularLocation>
        <location evidence="1 8 9">Nucleus</location>
    </subcellularLocation>
</comment>
<evidence type="ECO:0000256" key="10">
    <source>
        <dbReference type="SAM" id="MobiDB-lite"/>
    </source>
</evidence>
<accession>A0A914BPM9</accession>
<evidence type="ECO:0000256" key="5">
    <source>
        <dbReference type="ARBA" id="ARBA00023155"/>
    </source>
</evidence>
<evidence type="ECO:0000256" key="8">
    <source>
        <dbReference type="PROSITE-ProRule" id="PRU00108"/>
    </source>
</evidence>
<reference evidence="13" key="1">
    <citation type="submission" date="2022-11" db="UniProtKB">
        <authorList>
            <consortium name="EnsemblMetazoa"/>
        </authorList>
    </citation>
    <scope>IDENTIFICATION</scope>
</reference>
<dbReference type="SUPFAM" id="SSF46689">
    <property type="entry name" value="Homeodomain-like"/>
    <property type="match status" value="1"/>
</dbReference>
<dbReference type="OrthoDB" id="6159439at2759"/>
<comment type="similarity">
    <text evidence="2">Belongs to the paired homeobox family. Bicoid subfamily.</text>
</comment>
<evidence type="ECO:0000256" key="1">
    <source>
        <dbReference type="ARBA" id="ARBA00004123"/>
    </source>
</evidence>
<keyword evidence="3" id="KW-0805">Transcription regulation</keyword>
<evidence type="ECO:0000259" key="12">
    <source>
        <dbReference type="PROSITE" id="PS50803"/>
    </source>
</evidence>
<dbReference type="InterPro" id="IPR003654">
    <property type="entry name" value="OAR_dom"/>
</dbReference>
<dbReference type="GO" id="GO:0000978">
    <property type="term" value="F:RNA polymerase II cis-regulatory region sequence-specific DNA binding"/>
    <property type="evidence" value="ECO:0007669"/>
    <property type="project" value="TreeGrafter"/>
</dbReference>
<dbReference type="InterPro" id="IPR009057">
    <property type="entry name" value="Homeodomain-like_sf"/>
</dbReference>
<dbReference type="CDD" id="cd00086">
    <property type="entry name" value="homeodomain"/>
    <property type="match status" value="1"/>
</dbReference>
<evidence type="ECO:0008006" key="15">
    <source>
        <dbReference type="Google" id="ProtNLM"/>
    </source>
</evidence>
<dbReference type="AlphaFoldDB" id="A0A914BPM9"/>
<dbReference type="Pfam" id="PF03826">
    <property type="entry name" value="OAR"/>
    <property type="match status" value="1"/>
</dbReference>
<feature type="region of interest" description="Disordered" evidence="10">
    <location>
        <begin position="143"/>
        <end position="221"/>
    </location>
</feature>
<dbReference type="GO" id="GO:0045944">
    <property type="term" value="P:positive regulation of transcription by RNA polymerase II"/>
    <property type="evidence" value="ECO:0007669"/>
    <property type="project" value="InterPro"/>
</dbReference>
<dbReference type="FunFam" id="1.10.10.60:FF:000071">
    <property type="entry name" value="Retinal homeobox gene 2"/>
    <property type="match status" value="1"/>
</dbReference>
<evidence type="ECO:0000259" key="11">
    <source>
        <dbReference type="PROSITE" id="PS50071"/>
    </source>
</evidence>
<name>A0A914BPM9_PATMI</name>
<feature type="region of interest" description="Disordered" evidence="10">
    <location>
        <begin position="95"/>
        <end position="129"/>
    </location>
</feature>
<organism evidence="13 14">
    <name type="scientific">Patiria miniata</name>
    <name type="common">Bat star</name>
    <name type="synonym">Asterina miniata</name>
    <dbReference type="NCBI Taxonomy" id="46514"/>
    <lineage>
        <taxon>Eukaryota</taxon>
        <taxon>Metazoa</taxon>
        <taxon>Echinodermata</taxon>
        <taxon>Eleutherozoa</taxon>
        <taxon>Asterozoa</taxon>
        <taxon>Asteroidea</taxon>
        <taxon>Valvatacea</taxon>
        <taxon>Valvatida</taxon>
        <taxon>Asterinidae</taxon>
        <taxon>Patiria</taxon>
    </lineage>
</organism>
<dbReference type="PROSITE" id="PS50071">
    <property type="entry name" value="HOMEOBOX_2"/>
    <property type="match status" value="1"/>
</dbReference>
<keyword evidence="6" id="KW-0804">Transcription</keyword>
<feature type="domain" description="Homeobox" evidence="11">
    <location>
        <begin position="213"/>
        <end position="273"/>
    </location>
</feature>
<keyword evidence="14" id="KW-1185">Reference proteome</keyword>
<keyword evidence="7 8" id="KW-0539">Nucleus</keyword>
<dbReference type="PROSITE" id="PS50803">
    <property type="entry name" value="OAR"/>
    <property type="match status" value="1"/>
</dbReference>